<dbReference type="SMART" id="SM00220">
    <property type="entry name" value="S_TKc"/>
    <property type="match status" value="1"/>
</dbReference>
<dbReference type="GO" id="GO:0009986">
    <property type="term" value="C:cell surface"/>
    <property type="evidence" value="ECO:0007669"/>
    <property type="project" value="Ensembl"/>
</dbReference>
<evidence type="ECO:0000313" key="6">
    <source>
        <dbReference type="Ensembl" id="ENSGEVP00005026499.1"/>
    </source>
</evidence>
<feature type="domain" description="Protein kinase" evidence="5">
    <location>
        <begin position="216"/>
        <end position="525"/>
    </location>
</feature>
<feature type="compositionally biased region" description="Low complexity" evidence="4">
    <location>
        <begin position="157"/>
        <end position="167"/>
    </location>
</feature>
<dbReference type="AlphaFoldDB" id="A0A8C4YKM2"/>
<dbReference type="GO" id="GO:0005886">
    <property type="term" value="C:plasma membrane"/>
    <property type="evidence" value="ECO:0007669"/>
    <property type="project" value="TreeGrafter"/>
</dbReference>
<dbReference type="GO" id="GO:0043124">
    <property type="term" value="P:negative regulation of canonical NF-kappaB signal transduction"/>
    <property type="evidence" value="ECO:0007669"/>
    <property type="project" value="Ensembl"/>
</dbReference>
<evidence type="ECO:0000313" key="7">
    <source>
        <dbReference type="Proteomes" id="UP000694390"/>
    </source>
</evidence>
<gene>
    <name evidence="6" type="primary">IRAK1</name>
</gene>
<dbReference type="Pfam" id="PF00069">
    <property type="entry name" value="Pkinase"/>
    <property type="match status" value="1"/>
</dbReference>
<feature type="compositionally biased region" description="Pro residues" evidence="4">
    <location>
        <begin position="139"/>
        <end position="156"/>
    </location>
</feature>
<dbReference type="GO" id="GO:0032991">
    <property type="term" value="C:protein-containing complex"/>
    <property type="evidence" value="ECO:0007669"/>
    <property type="project" value="Ensembl"/>
</dbReference>
<feature type="region of interest" description="Disordered" evidence="4">
    <location>
        <begin position="103"/>
        <end position="182"/>
    </location>
</feature>
<feature type="binding site" evidence="3">
    <location>
        <position position="243"/>
    </location>
    <ligand>
        <name>ATP</name>
        <dbReference type="ChEBI" id="CHEBI:30616"/>
    </ligand>
</feature>
<dbReference type="PROSITE" id="PS00108">
    <property type="entry name" value="PROTEIN_KINASE_ST"/>
    <property type="match status" value="1"/>
</dbReference>
<proteinExistence type="predicted"/>
<dbReference type="Ensembl" id="ENSGEVT00005027879.1">
    <property type="protein sequence ID" value="ENSGEVP00005026499.1"/>
    <property type="gene ID" value="ENSGEVG00005018287.1"/>
</dbReference>
<dbReference type="GO" id="GO:0019901">
    <property type="term" value="F:protein kinase binding"/>
    <property type="evidence" value="ECO:0007669"/>
    <property type="project" value="Ensembl"/>
</dbReference>
<dbReference type="Proteomes" id="UP000694390">
    <property type="component" value="Unassembled WGS sequence"/>
</dbReference>
<dbReference type="Gene3D" id="1.10.533.10">
    <property type="entry name" value="Death Domain, Fas"/>
    <property type="match status" value="1"/>
</dbReference>
<dbReference type="Gene3D" id="3.30.200.20">
    <property type="entry name" value="Phosphorylase Kinase, domain 1"/>
    <property type="match status" value="1"/>
</dbReference>
<dbReference type="FunFam" id="1.10.533.10:FF:000027">
    <property type="entry name" value="Interleukin-1 receptor-associated kinase 1 (Predicted)"/>
    <property type="match status" value="1"/>
</dbReference>
<feature type="compositionally biased region" description="Pro residues" evidence="4">
    <location>
        <begin position="620"/>
        <end position="633"/>
    </location>
</feature>
<dbReference type="InterPro" id="IPR011029">
    <property type="entry name" value="DEATH-like_dom_sf"/>
</dbReference>
<dbReference type="GO" id="GO:0005654">
    <property type="term" value="C:nucleoplasm"/>
    <property type="evidence" value="ECO:0007669"/>
    <property type="project" value="Ensembl"/>
</dbReference>
<dbReference type="GO" id="GO:0005524">
    <property type="term" value="F:ATP binding"/>
    <property type="evidence" value="ECO:0007669"/>
    <property type="project" value="UniProtKB-UniRule"/>
</dbReference>
<keyword evidence="7" id="KW-1185">Reference proteome</keyword>
<sequence length="722" mass="78204">KGEVPGEWGMAGTGSGRFLYELPAWLVCGLCRLMDALGRADWERFASRIARDQVELRLCERTDGRTQRLLWSWMNRNARVGDLLALLDELELYRARDLLASCEHPTATPQPSPPSITGAPHSRPAAPGSDGAPHSRPAAPGPAPHSRPAAPGPAPHSRPAAPASLARPCRRPPLPTRSPSTPVCVSLPLQGVKALGPAPQPFAWPLAELVQATGGFAERHKVGEGGFGCVYRARLRNTDYAVKRLKEDAELDWSSIRSSFLTEVEKLSRFRHPNIVEFGGFCAERDHFCLIYVFMPNGSLEDRLSGQGGRPLLSWAQRLEVLVGTARAVQFLHRDTPSLIHGDVKSSNILLDGALRPRLGDFGLARAGRGQAGSGGLSASLGRTHTVRGTLAYLPPEYVRSGTLSPSIDTYSYGVVLLETLTGRRALETDGRGRTKFLKDLVAEEEEAEVAEVPGQSQLAVTGPGPDQDARVTRVGTRIFQNHMDPRVGPCPEELGTALGCLATRCLHRRSKRRPPMAQVRDTWSFHRPPKPLPQPGAPSWSPHSHTHPPNSFPEPPPSPQTPAPAWSPLLETSLPHTHPKLLPRACTVPPNPCPSLEPPPGVLTPPHALKLLPRASTVPPNPCPSLEPPPGDLTPTHTPQTPAQSLHRPPKPLPQPGAPSWRPHSHTPPQTPIHINPARQRIMERLALYQQGALDSLGVLASELPAGSAPRLPEESDDFEP</sequence>
<reference evidence="6" key="1">
    <citation type="submission" date="2025-08" db="UniProtKB">
        <authorList>
            <consortium name="Ensembl"/>
        </authorList>
    </citation>
    <scope>IDENTIFICATION</scope>
</reference>
<dbReference type="PANTHER" id="PTHR27001">
    <property type="entry name" value="OS01G0253100 PROTEIN"/>
    <property type="match status" value="1"/>
</dbReference>
<protein>
    <submittedName>
        <fullName evidence="6">Interleukin 1 receptor associated kinase 1</fullName>
    </submittedName>
</protein>
<feature type="compositionally biased region" description="Pro residues" evidence="4">
    <location>
        <begin position="551"/>
        <end position="563"/>
    </location>
</feature>
<dbReference type="GO" id="GO:0060337">
    <property type="term" value="P:type I interferon-mediated signaling pathway"/>
    <property type="evidence" value="ECO:0007669"/>
    <property type="project" value="Ensembl"/>
</dbReference>
<feature type="compositionally biased region" description="Low complexity" evidence="4">
    <location>
        <begin position="539"/>
        <end position="550"/>
    </location>
</feature>
<feature type="region of interest" description="Disordered" evidence="4">
    <location>
        <begin position="613"/>
        <end position="675"/>
    </location>
</feature>
<dbReference type="GO" id="GO:1904996">
    <property type="term" value="P:positive regulation of leukocyte adhesion to vascular endothelial cell"/>
    <property type="evidence" value="ECO:0007669"/>
    <property type="project" value="Ensembl"/>
</dbReference>
<dbReference type="InterPro" id="IPR000488">
    <property type="entry name" value="Death_dom"/>
</dbReference>
<dbReference type="OrthoDB" id="4062651at2759"/>
<dbReference type="PROSITE" id="PS00107">
    <property type="entry name" value="PROTEIN_KINASE_ATP"/>
    <property type="match status" value="1"/>
</dbReference>
<dbReference type="Gene3D" id="1.10.510.10">
    <property type="entry name" value="Transferase(Phosphotransferase) domain 1"/>
    <property type="match status" value="1"/>
</dbReference>
<dbReference type="GO" id="GO:0005829">
    <property type="term" value="C:cytosol"/>
    <property type="evidence" value="ECO:0007669"/>
    <property type="project" value="Ensembl"/>
</dbReference>
<dbReference type="GO" id="GO:0042803">
    <property type="term" value="F:protein homodimerization activity"/>
    <property type="evidence" value="ECO:0007669"/>
    <property type="project" value="Ensembl"/>
</dbReference>
<dbReference type="Pfam" id="PF00531">
    <property type="entry name" value="Death"/>
    <property type="match status" value="1"/>
</dbReference>
<accession>A0A8C4YKM2</accession>
<evidence type="ECO:0000259" key="5">
    <source>
        <dbReference type="PROSITE" id="PS50011"/>
    </source>
</evidence>
<evidence type="ECO:0000256" key="3">
    <source>
        <dbReference type="PROSITE-ProRule" id="PRU10141"/>
    </source>
</evidence>
<name>A0A8C4YKM2_9SAUR</name>
<dbReference type="PROSITE" id="PS50011">
    <property type="entry name" value="PROTEIN_KINASE_DOM"/>
    <property type="match status" value="1"/>
</dbReference>
<feature type="compositionally biased region" description="Polar residues" evidence="4">
    <location>
        <begin position="636"/>
        <end position="645"/>
    </location>
</feature>
<dbReference type="InterPro" id="IPR017441">
    <property type="entry name" value="Protein_kinase_ATP_BS"/>
</dbReference>
<dbReference type="GO" id="GO:0031663">
    <property type="term" value="P:lipopolysaccharide-mediated signaling pathway"/>
    <property type="evidence" value="ECO:0007669"/>
    <property type="project" value="Ensembl"/>
</dbReference>
<organism evidence="6 7">
    <name type="scientific">Gopherus evgoodei</name>
    <name type="common">Goodes thornscrub tortoise</name>
    <dbReference type="NCBI Taxonomy" id="1825980"/>
    <lineage>
        <taxon>Eukaryota</taxon>
        <taxon>Metazoa</taxon>
        <taxon>Chordata</taxon>
        <taxon>Craniata</taxon>
        <taxon>Vertebrata</taxon>
        <taxon>Euteleostomi</taxon>
        <taxon>Archelosauria</taxon>
        <taxon>Testudinata</taxon>
        <taxon>Testudines</taxon>
        <taxon>Cryptodira</taxon>
        <taxon>Durocryptodira</taxon>
        <taxon>Testudinoidea</taxon>
        <taxon>Testudinidae</taxon>
        <taxon>Gopherus</taxon>
    </lineage>
</organism>
<dbReference type="GO" id="GO:0007249">
    <property type="term" value="P:canonical NF-kappaB signal transduction"/>
    <property type="evidence" value="ECO:0007669"/>
    <property type="project" value="Ensembl"/>
</dbReference>
<reference evidence="6" key="2">
    <citation type="submission" date="2025-09" db="UniProtKB">
        <authorList>
            <consortium name="Ensembl"/>
        </authorList>
    </citation>
    <scope>IDENTIFICATION</scope>
</reference>
<dbReference type="PANTHER" id="PTHR27001:SF939">
    <property type="entry name" value="INTERLEUKIN 1 RECEPTOR ASSOCIATED KINASE 1"/>
    <property type="match status" value="1"/>
</dbReference>
<dbReference type="GO" id="GO:0038172">
    <property type="term" value="P:interleukin-33-mediated signaling pathway"/>
    <property type="evidence" value="ECO:0007669"/>
    <property type="project" value="Ensembl"/>
</dbReference>
<dbReference type="GO" id="GO:0046982">
    <property type="term" value="F:protein heterodimerization activity"/>
    <property type="evidence" value="ECO:0007669"/>
    <property type="project" value="Ensembl"/>
</dbReference>
<evidence type="ECO:0000256" key="2">
    <source>
        <dbReference type="ARBA" id="ARBA00022840"/>
    </source>
</evidence>
<keyword evidence="2 3" id="KW-0067">ATP-binding</keyword>
<dbReference type="SUPFAM" id="SSF47986">
    <property type="entry name" value="DEATH domain"/>
    <property type="match status" value="1"/>
</dbReference>
<dbReference type="InterPro" id="IPR011009">
    <property type="entry name" value="Kinase-like_dom_sf"/>
</dbReference>
<feature type="region of interest" description="Disordered" evidence="4">
    <location>
        <begin position="510"/>
        <end position="584"/>
    </location>
</feature>
<dbReference type="GO" id="GO:0034134">
    <property type="term" value="P:toll-like receptor 2 signaling pathway"/>
    <property type="evidence" value="ECO:0007669"/>
    <property type="project" value="Ensembl"/>
</dbReference>
<evidence type="ECO:0000256" key="4">
    <source>
        <dbReference type="SAM" id="MobiDB-lite"/>
    </source>
</evidence>
<dbReference type="InterPro" id="IPR000719">
    <property type="entry name" value="Prot_kinase_dom"/>
</dbReference>
<dbReference type="GO" id="GO:0070498">
    <property type="term" value="P:interleukin-1-mediated signaling pathway"/>
    <property type="evidence" value="ECO:0007669"/>
    <property type="project" value="Ensembl"/>
</dbReference>
<dbReference type="InterPro" id="IPR008271">
    <property type="entry name" value="Ser/Thr_kinase_AS"/>
</dbReference>
<dbReference type="GO" id="GO:0004674">
    <property type="term" value="F:protein serine/threonine kinase activity"/>
    <property type="evidence" value="ECO:0007669"/>
    <property type="project" value="Ensembl"/>
</dbReference>
<dbReference type="SUPFAM" id="SSF56112">
    <property type="entry name" value="Protein kinase-like (PK-like)"/>
    <property type="match status" value="1"/>
</dbReference>
<dbReference type="GeneTree" id="ENSGT00940000160502"/>
<dbReference type="GO" id="GO:0043123">
    <property type="term" value="P:positive regulation of canonical NF-kappaB signal transduction"/>
    <property type="evidence" value="ECO:0007669"/>
    <property type="project" value="Ensembl"/>
</dbReference>
<keyword evidence="1 3" id="KW-0547">Nucleotide-binding</keyword>
<evidence type="ECO:0000256" key="1">
    <source>
        <dbReference type="ARBA" id="ARBA00022741"/>
    </source>
</evidence>
<dbReference type="GO" id="GO:0001959">
    <property type="term" value="P:regulation of cytokine-mediated signaling pathway"/>
    <property type="evidence" value="ECO:0007669"/>
    <property type="project" value="Ensembl"/>
</dbReference>
<dbReference type="GO" id="GO:0032481">
    <property type="term" value="P:positive regulation of type I interferon production"/>
    <property type="evidence" value="ECO:0007669"/>
    <property type="project" value="Ensembl"/>
</dbReference>